<feature type="chain" id="PRO_5016463784" description="SH3 domain-containing protein" evidence="1">
    <location>
        <begin position="22"/>
        <end position="233"/>
    </location>
</feature>
<keyword evidence="3" id="KW-1185">Reference proteome</keyword>
<accession>A0A315ZC10</accession>
<gene>
    <name evidence="2" type="ORF">BC781_102653</name>
</gene>
<evidence type="ECO:0000313" key="2">
    <source>
        <dbReference type="EMBL" id="PWJ43105.1"/>
    </source>
</evidence>
<organism evidence="2 3">
    <name type="scientific">Sediminitomix flava</name>
    <dbReference type="NCBI Taxonomy" id="379075"/>
    <lineage>
        <taxon>Bacteria</taxon>
        <taxon>Pseudomonadati</taxon>
        <taxon>Bacteroidota</taxon>
        <taxon>Cytophagia</taxon>
        <taxon>Cytophagales</taxon>
        <taxon>Flammeovirgaceae</taxon>
        <taxon>Sediminitomix</taxon>
    </lineage>
</organism>
<comment type="caution">
    <text evidence="2">The sequence shown here is derived from an EMBL/GenBank/DDBJ whole genome shotgun (WGS) entry which is preliminary data.</text>
</comment>
<sequence>MKYFLAFIFLASTLSLTRVQAQIVSAIINDSDGYTNVREIATIQSEIKDKFVDGEVFEFNSDDKFEKKNWISVYLNRDSRSKCGQASKMMSSGFLHSSRLLPLSEIKTTYKRKRVSVNLIELSSDNFKVFIETRKLSDKENKELFYECLWGTDTGNPSNVIHKITIQIEQATFDLPTNAFNDLYKVTLDKSYLKKYKDFIYVTMSNSDGAGFYEVTWVFKENKYLRRYINQGP</sequence>
<reference evidence="2 3" key="1">
    <citation type="submission" date="2018-03" db="EMBL/GenBank/DDBJ databases">
        <title>Genomic Encyclopedia of Archaeal and Bacterial Type Strains, Phase II (KMG-II): from individual species to whole genera.</title>
        <authorList>
            <person name="Goeker M."/>
        </authorList>
    </citation>
    <scope>NUCLEOTIDE SEQUENCE [LARGE SCALE GENOMIC DNA]</scope>
    <source>
        <strain evidence="2 3">DSM 28229</strain>
    </source>
</reference>
<name>A0A315ZC10_SEDFL</name>
<proteinExistence type="predicted"/>
<dbReference type="Proteomes" id="UP000245535">
    <property type="component" value="Unassembled WGS sequence"/>
</dbReference>
<evidence type="ECO:0000256" key="1">
    <source>
        <dbReference type="SAM" id="SignalP"/>
    </source>
</evidence>
<evidence type="ECO:0000313" key="3">
    <source>
        <dbReference type="Proteomes" id="UP000245535"/>
    </source>
</evidence>
<keyword evidence="1" id="KW-0732">Signal</keyword>
<evidence type="ECO:0008006" key="4">
    <source>
        <dbReference type="Google" id="ProtNLM"/>
    </source>
</evidence>
<feature type="signal peptide" evidence="1">
    <location>
        <begin position="1"/>
        <end position="21"/>
    </location>
</feature>
<protein>
    <recommendedName>
        <fullName evidence="4">SH3 domain-containing protein</fullName>
    </recommendedName>
</protein>
<dbReference type="AlphaFoldDB" id="A0A315ZC10"/>
<dbReference type="OrthoDB" id="7054664at2"/>
<dbReference type="EMBL" id="QGDO01000002">
    <property type="protein sequence ID" value="PWJ43105.1"/>
    <property type="molecule type" value="Genomic_DNA"/>
</dbReference>
<dbReference type="RefSeq" id="WP_109617377.1">
    <property type="nucleotide sequence ID" value="NZ_QGDO01000002.1"/>
</dbReference>